<name>A0A1Q6R6E6_9FIRM</name>
<dbReference type="InterPro" id="IPR016181">
    <property type="entry name" value="Acyl_CoA_acyltransferase"/>
</dbReference>
<proteinExistence type="predicted"/>
<dbReference type="Gene3D" id="3.40.630.30">
    <property type="match status" value="1"/>
</dbReference>
<gene>
    <name evidence="2" type="ORF">BHW43_04840</name>
</gene>
<organism evidence="2 3">
    <name type="scientific">Phascolarctobacterium succinatutens</name>
    <dbReference type="NCBI Taxonomy" id="626940"/>
    <lineage>
        <taxon>Bacteria</taxon>
        <taxon>Bacillati</taxon>
        <taxon>Bacillota</taxon>
        <taxon>Negativicutes</taxon>
        <taxon>Acidaminococcales</taxon>
        <taxon>Acidaminococcaceae</taxon>
        <taxon>Phascolarctobacterium</taxon>
    </lineage>
</organism>
<reference evidence="2 3" key="1">
    <citation type="journal article" date="2016" name="Nat. Biotechnol.">
        <title>Measurement of bacterial replication rates in microbial communities.</title>
        <authorList>
            <person name="Brown C.T."/>
            <person name="Olm M.R."/>
            <person name="Thomas B.C."/>
            <person name="Banfield J.F."/>
        </authorList>
    </citation>
    <scope>NUCLEOTIDE SEQUENCE [LARGE SCALE GENOMIC DNA]</scope>
    <source>
        <strain evidence="2">46_33</strain>
    </source>
</reference>
<evidence type="ECO:0000259" key="1">
    <source>
        <dbReference type="Pfam" id="PF13480"/>
    </source>
</evidence>
<comment type="caution">
    <text evidence="2">The sequence shown here is derived from an EMBL/GenBank/DDBJ whole genome shotgun (WGS) entry which is preliminary data.</text>
</comment>
<dbReference type="InterPro" id="IPR038740">
    <property type="entry name" value="BioF2-like_GNAT_dom"/>
</dbReference>
<dbReference type="SUPFAM" id="SSF55729">
    <property type="entry name" value="Acyl-CoA N-acyltransferases (Nat)"/>
    <property type="match status" value="1"/>
</dbReference>
<sequence>MLTMYKWDDPALKQIWQKLYADNSYLFPYSSWEYNEQIYKYMKVKPSSMFQKNFFLVYEEEKKPLVLFPLYLKKNKLRLFGENISGAGHLDLLYDEAITTKQFENALSELKSMFPGKILELRMINERSKIYRLLQEMSVAGADTFFPVKAEEERVCVKVPFNDNYEEYEKGLSRNARSNLHKAYSKVRRNELDMSLKVIQGPFTDKALLSEVMKIYTKRESERKNRRMDFIPYIKHRYFSALVWAMKNMASHYTFCFFLNNRLVAFMTGFATNYNEIVFPYVAIDSKYGSYAPGKLMIGESIKYLQEHTSIRGLDLSRGDERYKLEMGGVRHYNYKFEIQL</sequence>
<dbReference type="AlphaFoldDB" id="A0A1Q6R6E6"/>
<evidence type="ECO:0000313" key="3">
    <source>
        <dbReference type="Proteomes" id="UP000186777"/>
    </source>
</evidence>
<dbReference type="EMBL" id="MNTG01000026">
    <property type="protein sequence ID" value="OLA37952.1"/>
    <property type="molecule type" value="Genomic_DNA"/>
</dbReference>
<evidence type="ECO:0000313" key="2">
    <source>
        <dbReference type="EMBL" id="OLA37952.1"/>
    </source>
</evidence>
<dbReference type="Pfam" id="PF13480">
    <property type="entry name" value="Acetyltransf_6"/>
    <property type="match status" value="1"/>
</dbReference>
<dbReference type="Proteomes" id="UP000186777">
    <property type="component" value="Unassembled WGS sequence"/>
</dbReference>
<dbReference type="RefSeq" id="WP_303679706.1">
    <property type="nucleotide sequence ID" value="NZ_MNTG01000026.1"/>
</dbReference>
<protein>
    <recommendedName>
        <fullName evidence="1">BioF2-like acetyltransferase domain-containing protein</fullName>
    </recommendedName>
</protein>
<feature type="domain" description="BioF2-like acetyltransferase" evidence="1">
    <location>
        <begin position="175"/>
        <end position="324"/>
    </location>
</feature>
<accession>A0A1Q6R6E6</accession>